<name>A0A8S3YZ31_9EUPU</name>
<keyword evidence="5" id="KW-0677">Repeat</keyword>
<evidence type="ECO:0000313" key="7">
    <source>
        <dbReference type="Proteomes" id="UP000678393"/>
    </source>
</evidence>
<evidence type="ECO:0000256" key="4">
    <source>
        <dbReference type="ARBA" id="ARBA00022614"/>
    </source>
</evidence>
<dbReference type="InterPro" id="IPR032675">
    <property type="entry name" value="LRR_dom_sf"/>
</dbReference>
<gene>
    <name evidence="6" type="ORF">CUNI_LOCUS6503</name>
</gene>
<reference evidence="6" key="1">
    <citation type="submission" date="2021-04" db="EMBL/GenBank/DDBJ databases">
        <authorList>
            <consortium name="Molecular Ecology Group"/>
        </authorList>
    </citation>
    <scope>NUCLEOTIDE SEQUENCE</scope>
</reference>
<dbReference type="OrthoDB" id="676979at2759"/>
<dbReference type="GO" id="GO:0005737">
    <property type="term" value="C:cytoplasm"/>
    <property type="evidence" value="ECO:0007669"/>
    <property type="project" value="UniProtKB-SubCell"/>
</dbReference>
<keyword evidence="3" id="KW-0963">Cytoplasm</keyword>
<dbReference type="Pfam" id="PF14580">
    <property type="entry name" value="LRR_9"/>
    <property type="match status" value="1"/>
</dbReference>
<sequence>MATSTSLELVEAKPQRKPNVTDIIPPVDFSFLRLTNVQECETQEPRDISPRRPHPIKTTVTHENGEKKYISRCLRLNNNKFTDINNLKPLAMSLFDHIGRIGWIDLSFNLLSTIDPVLTEFTNLAILYLHGNNITELKEVNKLASLKKLWKLTLHGNDIDKIKGYRQYVLSTIPTLVNLDFSTVTKGDRVTAGTWQAFNSAQRSKRISRD</sequence>
<comment type="subcellular location">
    <subcellularLocation>
        <location evidence="1">Cytoplasm</location>
    </subcellularLocation>
</comment>
<comment type="caution">
    <text evidence="6">The sequence shown here is derived from an EMBL/GenBank/DDBJ whole genome shotgun (WGS) entry which is preliminary data.</text>
</comment>
<keyword evidence="7" id="KW-1185">Reference proteome</keyword>
<dbReference type="EMBL" id="CAJHNH020000997">
    <property type="protein sequence ID" value="CAG5120945.1"/>
    <property type="molecule type" value="Genomic_DNA"/>
</dbReference>
<evidence type="ECO:0000313" key="6">
    <source>
        <dbReference type="EMBL" id="CAG5120945.1"/>
    </source>
</evidence>
<dbReference type="PANTHER" id="PTHR46545">
    <property type="entry name" value="LEUCINE-RICH REPEAT-CONTAINING PROTEIN 51"/>
    <property type="match status" value="1"/>
</dbReference>
<dbReference type="PROSITE" id="PS51450">
    <property type="entry name" value="LRR"/>
    <property type="match status" value="1"/>
</dbReference>
<evidence type="ECO:0000256" key="5">
    <source>
        <dbReference type="ARBA" id="ARBA00022737"/>
    </source>
</evidence>
<protein>
    <recommendedName>
        <fullName evidence="2">Leucine-rich repeat-containing protein 51</fullName>
    </recommendedName>
</protein>
<dbReference type="AlphaFoldDB" id="A0A8S3YZ31"/>
<proteinExistence type="predicted"/>
<evidence type="ECO:0000256" key="1">
    <source>
        <dbReference type="ARBA" id="ARBA00004496"/>
    </source>
</evidence>
<organism evidence="6 7">
    <name type="scientific">Candidula unifasciata</name>
    <dbReference type="NCBI Taxonomy" id="100452"/>
    <lineage>
        <taxon>Eukaryota</taxon>
        <taxon>Metazoa</taxon>
        <taxon>Spiralia</taxon>
        <taxon>Lophotrochozoa</taxon>
        <taxon>Mollusca</taxon>
        <taxon>Gastropoda</taxon>
        <taxon>Heterobranchia</taxon>
        <taxon>Euthyneura</taxon>
        <taxon>Panpulmonata</taxon>
        <taxon>Eupulmonata</taxon>
        <taxon>Stylommatophora</taxon>
        <taxon>Helicina</taxon>
        <taxon>Helicoidea</taxon>
        <taxon>Geomitridae</taxon>
        <taxon>Candidula</taxon>
    </lineage>
</organism>
<accession>A0A8S3YZ31</accession>
<dbReference type="PANTHER" id="PTHR46545:SF1">
    <property type="entry name" value="LEUCINE-RICH REPEAT-CONTAINING PROTEIN 51"/>
    <property type="match status" value="1"/>
</dbReference>
<keyword evidence="4" id="KW-0433">Leucine-rich repeat</keyword>
<dbReference type="SUPFAM" id="SSF52058">
    <property type="entry name" value="L domain-like"/>
    <property type="match status" value="1"/>
</dbReference>
<dbReference type="InterPro" id="IPR001611">
    <property type="entry name" value="Leu-rich_rpt"/>
</dbReference>
<dbReference type="Gene3D" id="3.80.10.10">
    <property type="entry name" value="Ribonuclease Inhibitor"/>
    <property type="match status" value="1"/>
</dbReference>
<evidence type="ECO:0000256" key="2">
    <source>
        <dbReference type="ARBA" id="ARBA00014223"/>
    </source>
</evidence>
<evidence type="ECO:0000256" key="3">
    <source>
        <dbReference type="ARBA" id="ARBA00022490"/>
    </source>
</evidence>
<dbReference type="Proteomes" id="UP000678393">
    <property type="component" value="Unassembled WGS sequence"/>
</dbReference>